<protein>
    <recommendedName>
        <fullName evidence="2">ISXO2-like transposase domain-containing protein</fullName>
    </recommendedName>
</protein>
<dbReference type="SMART" id="SM01126">
    <property type="entry name" value="DDE_Tnp_IS1595"/>
    <property type="match status" value="1"/>
</dbReference>
<dbReference type="eggNOG" id="COG3677">
    <property type="taxonomic scope" value="Bacteria"/>
</dbReference>
<keyword evidence="4" id="KW-1185">Reference proteome</keyword>
<feature type="domain" description="ISXO2-like transposase" evidence="2">
    <location>
        <begin position="123"/>
        <end position="274"/>
    </location>
</feature>
<dbReference type="InterPro" id="IPR024445">
    <property type="entry name" value="Tnp_ISXO2-like"/>
</dbReference>
<reference evidence="3" key="1">
    <citation type="submission" date="2008-12" db="EMBL/GenBank/DDBJ databases">
        <title>Complete sequence of Chloroflexus aggregans DSM 9485.</title>
        <authorList>
            <consortium name="US DOE Joint Genome Institute"/>
            <person name="Lucas S."/>
            <person name="Copeland A."/>
            <person name="Lapidus A."/>
            <person name="Glavina del Rio T."/>
            <person name="Dalin E."/>
            <person name="Tice H."/>
            <person name="Pitluck S."/>
            <person name="Foster B."/>
            <person name="Larimer F."/>
            <person name="Land M."/>
            <person name="Hauser L."/>
            <person name="Kyrpides N."/>
            <person name="Mikhailova N."/>
            <person name="Bryant D."/>
            <person name="Richardson P."/>
        </authorList>
    </citation>
    <scope>NUCLEOTIDE SEQUENCE</scope>
    <source>
        <strain evidence="3">DSM 9485</strain>
    </source>
</reference>
<dbReference type="STRING" id="326427.Cagg_0685"/>
<feature type="compositionally biased region" description="Basic and acidic residues" evidence="1">
    <location>
        <begin position="144"/>
        <end position="153"/>
    </location>
</feature>
<feature type="region of interest" description="Disordered" evidence="1">
    <location>
        <begin position="135"/>
        <end position="171"/>
    </location>
</feature>
<evidence type="ECO:0000313" key="3">
    <source>
        <dbReference type="EMBL" id="ACL23617.1"/>
    </source>
</evidence>
<dbReference type="KEGG" id="cag:Cagg_0685"/>
<dbReference type="HOGENOM" id="CLU_975555_0_0_0"/>
<dbReference type="Proteomes" id="UP000002508">
    <property type="component" value="Chromosome"/>
</dbReference>
<sequence length="285" mass="32416">MIDFPITDLLDDASCLQWLEQHLHPDGVVCPQCGRADRRLFVRNQAFPGYRCRACATYYTILTGTAFEKTRQRPATLVLLVRGIATGESTARFSRELGISRKQLDTLRLRVQTNVGETAPTDVMDGTEFEADELYQNAGKKGTPQRDPDDPPRRRANKRPGRGTDANDRPPIVSIMSRTTKEHRYWVAETTTKDELHPLVRENVPAGSTVWFSTDERASYAGSHPQHGTVCHSRHAWARDDDGDGRREVHCNTCEGRGAALRTYLRPFRGTRERARREHRLVLHR</sequence>
<evidence type="ECO:0000259" key="2">
    <source>
        <dbReference type="SMART" id="SM01126"/>
    </source>
</evidence>
<name>B8G4Y4_CHLAD</name>
<proteinExistence type="predicted"/>
<dbReference type="RefSeq" id="WP_012615983.1">
    <property type="nucleotide sequence ID" value="NC_011831.1"/>
</dbReference>
<evidence type="ECO:0000256" key="1">
    <source>
        <dbReference type="SAM" id="MobiDB-lite"/>
    </source>
</evidence>
<dbReference type="EMBL" id="CP001337">
    <property type="protein sequence ID" value="ACL23617.1"/>
    <property type="molecule type" value="Genomic_DNA"/>
</dbReference>
<dbReference type="AlphaFoldDB" id="B8G4Y4"/>
<dbReference type="OrthoDB" id="9769409at2"/>
<gene>
    <name evidence="3" type="ordered locus">Cagg_0685</name>
</gene>
<evidence type="ECO:0000313" key="4">
    <source>
        <dbReference type="Proteomes" id="UP000002508"/>
    </source>
</evidence>
<dbReference type="Pfam" id="PF12760">
    <property type="entry name" value="Zn_ribbon_IS1595"/>
    <property type="match status" value="1"/>
</dbReference>
<dbReference type="InterPro" id="IPR024442">
    <property type="entry name" value="Transposase_Zn_ribbon"/>
</dbReference>
<organism evidence="3 4">
    <name type="scientific">Chloroflexus aggregans (strain MD-66 / DSM 9485)</name>
    <dbReference type="NCBI Taxonomy" id="326427"/>
    <lineage>
        <taxon>Bacteria</taxon>
        <taxon>Bacillati</taxon>
        <taxon>Chloroflexota</taxon>
        <taxon>Chloroflexia</taxon>
        <taxon>Chloroflexales</taxon>
        <taxon>Chloroflexineae</taxon>
        <taxon>Chloroflexaceae</taxon>
        <taxon>Chloroflexus</taxon>
    </lineage>
</organism>
<accession>B8G4Y4</accession>